<dbReference type="EC" id="2.1.1.297" evidence="1"/>
<evidence type="ECO:0000313" key="9">
    <source>
        <dbReference type="Proteomes" id="UP000239872"/>
    </source>
</evidence>
<feature type="domain" description="Methyltransferase small" evidence="6">
    <location>
        <begin position="113"/>
        <end position="193"/>
    </location>
</feature>
<dbReference type="PANTHER" id="PTHR18895">
    <property type="entry name" value="HEMK METHYLTRANSFERASE"/>
    <property type="match status" value="1"/>
</dbReference>
<proteinExistence type="predicted"/>
<dbReference type="PANTHER" id="PTHR18895:SF74">
    <property type="entry name" value="MTRF1L RELEASE FACTOR GLUTAMINE METHYLTRANSFERASE"/>
    <property type="match status" value="1"/>
</dbReference>
<evidence type="ECO:0000256" key="4">
    <source>
        <dbReference type="ARBA" id="ARBA00022691"/>
    </source>
</evidence>
<dbReference type="Proteomes" id="UP000239872">
    <property type="component" value="Unassembled WGS sequence"/>
</dbReference>
<dbReference type="AlphaFoldDB" id="A0A2S7SWT9"/>
<dbReference type="EMBL" id="PPSL01000003">
    <property type="protein sequence ID" value="PQJ11055.1"/>
    <property type="molecule type" value="Genomic_DNA"/>
</dbReference>
<dbReference type="Pfam" id="PF05175">
    <property type="entry name" value="MTS"/>
    <property type="match status" value="1"/>
</dbReference>
<keyword evidence="2 8" id="KW-0489">Methyltransferase</keyword>
<evidence type="ECO:0000256" key="3">
    <source>
        <dbReference type="ARBA" id="ARBA00022679"/>
    </source>
</evidence>
<evidence type="ECO:0000256" key="1">
    <source>
        <dbReference type="ARBA" id="ARBA00012771"/>
    </source>
</evidence>
<keyword evidence="4" id="KW-0949">S-adenosyl-L-methionine</keyword>
<dbReference type="InterPro" id="IPR002052">
    <property type="entry name" value="DNA_methylase_N6_adenine_CS"/>
</dbReference>
<dbReference type="OrthoDB" id="9800643at2"/>
<dbReference type="SUPFAM" id="SSF53335">
    <property type="entry name" value="S-adenosyl-L-methionine-dependent methyltransferases"/>
    <property type="match status" value="1"/>
</dbReference>
<dbReference type="CDD" id="cd02440">
    <property type="entry name" value="AdoMet_MTases"/>
    <property type="match status" value="1"/>
</dbReference>
<dbReference type="InterPro" id="IPR040758">
    <property type="entry name" value="PrmC_N"/>
</dbReference>
<dbReference type="NCBIfam" id="TIGR03534">
    <property type="entry name" value="RF_mod_PrmC"/>
    <property type="match status" value="1"/>
</dbReference>
<dbReference type="InterPro" id="IPR007848">
    <property type="entry name" value="Small_mtfrase_dom"/>
</dbReference>
<name>A0A2S7SWT9_9BACT</name>
<dbReference type="GO" id="GO:0102559">
    <property type="term" value="F:peptide chain release factor N(5)-glutamine methyltransferase activity"/>
    <property type="evidence" value="ECO:0007669"/>
    <property type="project" value="UniProtKB-EC"/>
</dbReference>
<accession>A0A2S7SWT9</accession>
<evidence type="ECO:0000256" key="5">
    <source>
        <dbReference type="ARBA" id="ARBA00048391"/>
    </source>
</evidence>
<comment type="caution">
    <text evidence="8">The sequence shown here is derived from an EMBL/GenBank/DDBJ whole genome shotgun (WGS) entry which is preliminary data.</text>
</comment>
<dbReference type="InterPro" id="IPR029063">
    <property type="entry name" value="SAM-dependent_MTases_sf"/>
</dbReference>
<dbReference type="Gene3D" id="3.40.50.150">
    <property type="entry name" value="Vaccinia Virus protein VP39"/>
    <property type="match status" value="1"/>
</dbReference>
<keyword evidence="9" id="KW-1185">Reference proteome</keyword>
<evidence type="ECO:0000259" key="7">
    <source>
        <dbReference type="Pfam" id="PF17827"/>
    </source>
</evidence>
<dbReference type="GO" id="GO:0003676">
    <property type="term" value="F:nucleic acid binding"/>
    <property type="evidence" value="ECO:0007669"/>
    <property type="project" value="InterPro"/>
</dbReference>
<dbReference type="PROSITE" id="PS00092">
    <property type="entry name" value="N6_MTASE"/>
    <property type="match status" value="1"/>
</dbReference>
<evidence type="ECO:0000256" key="2">
    <source>
        <dbReference type="ARBA" id="ARBA00022603"/>
    </source>
</evidence>
<dbReference type="GO" id="GO:0032259">
    <property type="term" value="P:methylation"/>
    <property type="evidence" value="ECO:0007669"/>
    <property type="project" value="UniProtKB-KW"/>
</dbReference>
<comment type="catalytic activity">
    <reaction evidence="5">
        <text>L-glutaminyl-[peptide chain release factor] + S-adenosyl-L-methionine = N(5)-methyl-L-glutaminyl-[peptide chain release factor] + S-adenosyl-L-homocysteine + H(+)</text>
        <dbReference type="Rhea" id="RHEA:42896"/>
        <dbReference type="Rhea" id="RHEA-COMP:10271"/>
        <dbReference type="Rhea" id="RHEA-COMP:10272"/>
        <dbReference type="ChEBI" id="CHEBI:15378"/>
        <dbReference type="ChEBI" id="CHEBI:30011"/>
        <dbReference type="ChEBI" id="CHEBI:57856"/>
        <dbReference type="ChEBI" id="CHEBI:59789"/>
        <dbReference type="ChEBI" id="CHEBI:61891"/>
        <dbReference type="EC" id="2.1.1.297"/>
    </reaction>
</comment>
<dbReference type="InterPro" id="IPR019874">
    <property type="entry name" value="RF_methyltr_PrmC"/>
</dbReference>
<protein>
    <recommendedName>
        <fullName evidence="1">peptide chain release factor N(5)-glutamine methyltransferase</fullName>
        <ecNumber evidence="1">2.1.1.297</ecNumber>
    </recommendedName>
</protein>
<dbReference type="Pfam" id="PF17827">
    <property type="entry name" value="PrmC_N"/>
    <property type="match status" value="1"/>
</dbReference>
<dbReference type="Gene3D" id="1.10.8.10">
    <property type="entry name" value="DNA helicase RuvA subunit, C-terminal domain"/>
    <property type="match status" value="1"/>
</dbReference>
<dbReference type="InterPro" id="IPR050320">
    <property type="entry name" value="N5-glutamine_MTase"/>
</dbReference>
<dbReference type="NCBIfam" id="TIGR00536">
    <property type="entry name" value="hemK_fam"/>
    <property type="match status" value="1"/>
</dbReference>
<organism evidence="8 9">
    <name type="scientific">Flavipsychrobacter stenotrophus</name>
    <dbReference type="NCBI Taxonomy" id="2077091"/>
    <lineage>
        <taxon>Bacteria</taxon>
        <taxon>Pseudomonadati</taxon>
        <taxon>Bacteroidota</taxon>
        <taxon>Chitinophagia</taxon>
        <taxon>Chitinophagales</taxon>
        <taxon>Chitinophagaceae</taxon>
        <taxon>Flavipsychrobacter</taxon>
    </lineage>
</organism>
<feature type="domain" description="Release factor glutamine methyltransferase N-terminal" evidence="7">
    <location>
        <begin position="23"/>
        <end position="77"/>
    </location>
</feature>
<gene>
    <name evidence="8" type="primary">prmC</name>
    <name evidence="8" type="ORF">CJD36_013885</name>
</gene>
<keyword evidence="3 8" id="KW-0808">Transferase</keyword>
<evidence type="ECO:0000313" key="8">
    <source>
        <dbReference type="EMBL" id="PQJ11055.1"/>
    </source>
</evidence>
<dbReference type="InterPro" id="IPR004556">
    <property type="entry name" value="HemK-like"/>
</dbReference>
<reference evidence="8 9" key="1">
    <citation type="submission" date="2018-01" db="EMBL/GenBank/DDBJ databases">
        <title>A novel member of the phylum Bacteroidetes isolated from glacier ice.</title>
        <authorList>
            <person name="Liu Q."/>
            <person name="Xin Y.-H."/>
        </authorList>
    </citation>
    <scope>NUCLEOTIDE SEQUENCE [LARGE SCALE GENOMIC DNA]</scope>
    <source>
        <strain evidence="8 9">RB1R16</strain>
    </source>
</reference>
<evidence type="ECO:0000259" key="6">
    <source>
        <dbReference type="Pfam" id="PF05175"/>
    </source>
</evidence>
<sequence length="283" mass="32006">MHTYSQAFYALKEELTPMYDEREASAIAHEVMLHVTGLDKLERLVHKDKELTGEQQTLFTQACIDLLTGKPLQYVTGSAWFMNREFIVNEHVLIPRPETEELVQWIIDDNKKENLTIFDIGTGSGCIPISLKLALPAAIVTTCDISEMALETAAANAKKLMANIHFIGMDILDTEQQNNTGVYDVIVSNPPYIPVAEKANMHSNVKDHEPEIALFVPNDDALLFYRAIAQFGKTHLAEKGFIYCELESSHAQETKALFELMGYSNVEMRKDMHGNWRMLKAQE</sequence>
<dbReference type="RefSeq" id="WP_105039783.1">
    <property type="nucleotide sequence ID" value="NZ_PPSL01000003.1"/>
</dbReference>